<proteinExistence type="predicted"/>
<organism evidence="2 3">
    <name type="scientific">Schistosoma mattheei</name>
    <dbReference type="NCBI Taxonomy" id="31246"/>
    <lineage>
        <taxon>Eukaryota</taxon>
        <taxon>Metazoa</taxon>
        <taxon>Spiralia</taxon>
        <taxon>Lophotrochozoa</taxon>
        <taxon>Platyhelminthes</taxon>
        <taxon>Trematoda</taxon>
        <taxon>Digenea</taxon>
        <taxon>Strigeidida</taxon>
        <taxon>Schistosomatoidea</taxon>
        <taxon>Schistosomatidae</taxon>
        <taxon>Schistosoma</taxon>
    </lineage>
</organism>
<sequence>MTTKKLVGKYNKSEAPVKDKEGKMNYEIQEQRNIWVEHNEELLNKPASLGPTDIEAAHRHPCTCHYTNDRRDPDGRRTSRGSNGGRNCPNIIESCGKSDDVPEEWEPIEKYCF</sequence>
<feature type="region of interest" description="Disordered" evidence="1">
    <location>
        <begin position="67"/>
        <end position="92"/>
    </location>
</feature>
<protein>
    <submittedName>
        <fullName evidence="2">Uncharacterized protein</fullName>
    </submittedName>
</protein>
<dbReference type="Proteomes" id="UP000269396">
    <property type="component" value="Unassembled WGS sequence"/>
</dbReference>
<keyword evidence="3" id="KW-1185">Reference proteome</keyword>
<accession>A0A183PTS6</accession>
<dbReference type="AlphaFoldDB" id="A0A183PTS6"/>
<name>A0A183PTS6_9TREM</name>
<evidence type="ECO:0000313" key="3">
    <source>
        <dbReference type="Proteomes" id="UP000269396"/>
    </source>
</evidence>
<evidence type="ECO:0000313" key="2">
    <source>
        <dbReference type="EMBL" id="VDP75097.1"/>
    </source>
</evidence>
<gene>
    <name evidence="2" type="ORF">SMTD_LOCUS17762</name>
</gene>
<dbReference type="EMBL" id="UZAL01039223">
    <property type="protein sequence ID" value="VDP75097.1"/>
    <property type="molecule type" value="Genomic_DNA"/>
</dbReference>
<feature type="compositionally biased region" description="Basic and acidic residues" evidence="1">
    <location>
        <begin position="67"/>
        <end position="77"/>
    </location>
</feature>
<evidence type="ECO:0000256" key="1">
    <source>
        <dbReference type="SAM" id="MobiDB-lite"/>
    </source>
</evidence>
<reference evidence="2" key="1">
    <citation type="submission" date="2018-11" db="EMBL/GenBank/DDBJ databases">
        <authorList>
            <consortium name="Pathogen Informatics"/>
        </authorList>
    </citation>
    <scope>NUCLEOTIDE SEQUENCE [LARGE SCALE GENOMIC DNA]</scope>
    <source>
        <strain evidence="2">Denwood</strain>
    </source>
</reference>